<sequence>MSNCFGVGSPSAQTHLFSFISDQTHLLQALGRVTHTIYTSRLVLHLKKVSLRYVFMHIHVIHYDLVDPEHFNKKEFGLGAMSKLEEVGVRSLATADGDIDLRRRSPCLMKMMEARAPLEVRILKLKEEQDALIDRRDERLARENRELEAEALKHGLKVEEIHLAGAGKNHKAAEEVQPAGAAEDGQPAAGRKKRNNVVKTIVPQALVEYMILNPHNPFIGFREEKLGESPQWFHDFYDEQKAMADNMKEYQQILIKQYRTKGYAEDYTLAELTDEEDCTEVTGVEDCTDDKDN</sequence>
<organism evidence="2 3">
    <name type="scientific">Panicum virgatum</name>
    <name type="common">Blackwell switchgrass</name>
    <dbReference type="NCBI Taxonomy" id="38727"/>
    <lineage>
        <taxon>Eukaryota</taxon>
        <taxon>Viridiplantae</taxon>
        <taxon>Streptophyta</taxon>
        <taxon>Embryophyta</taxon>
        <taxon>Tracheophyta</taxon>
        <taxon>Spermatophyta</taxon>
        <taxon>Magnoliopsida</taxon>
        <taxon>Liliopsida</taxon>
        <taxon>Poales</taxon>
        <taxon>Poaceae</taxon>
        <taxon>PACMAD clade</taxon>
        <taxon>Panicoideae</taxon>
        <taxon>Panicodae</taxon>
        <taxon>Paniceae</taxon>
        <taxon>Panicinae</taxon>
        <taxon>Panicum</taxon>
        <taxon>Panicum sect. Hiantes</taxon>
    </lineage>
</organism>
<name>A0A8T0SA24_PANVG</name>
<protein>
    <submittedName>
        <fullName evidence="2">Uncharacterized protein</fullName>
    </submittedName>
</protein>
<evidence type="ECO:0000313" key="3">
    <source>
        <dbReference type="Proteomes" id="UP000823388"/>
    </source>
</evidence>
<accession>A0A8T0SA24</accession>
<feature type="region of interest" description="Disordered" evidence="1">
    <location>
        <begin position="170"/>
        <end position="192"/>
    </location>
</feature>
<gene>
    <name evidence="2" type="ORF">PVAP13_5NG110341</name>
</gene>
<comment type="caution">
    <text evidence="2">The sequence shown here is derived from an EMBL/GenBank/DDBJ whole genome shotgun (WGS) entry which is preliminary data.</text>
</comment>
<dbReference type="AlphaFoldDB" id="A0A8T0SA24"/>
<dbReference type="EMBL" id="CM029046">
    <property type="protein sequence ID" value="KAG2593279.1"/>
    <property type="molecule type" value="Genomic_DNA"/>
</dbReference>
<reference evidence="2 3" key="1">
    <citation type="submission" date="2020-05" db="EMBL/GenBank/DDBJ databases">
        <title>WGS assembly of Panicum virgatum.</title>
        <authorList>
            <person name="Lovell J.T."/>
            <person name="Jenkins J."/>
            <person name="Shu S."/>
            <person name="Juenger T.E."/>
            <person name="Schmutz J."/>
        </authorList>
    </citation>
    <scope>NUCLEOTIDE SEQUENCE [LARGE SCALE GENOMIC DNA]</scope>
    <source>
        <strain evidence="3">cv. AP13</strain>
    </source>
</reference>
<dbReference type="Proteomes" id="UP000823388">
    <property type="component" value="Chromosome 5N"/>
</dbReference>
<keyword evidence="3" id="KW-1185">Reference proteome</keyword>
<evidence type="ECO:0000313" key="2">
    <source>
        <dbReference type="EMBL" id="KAG2593279.1"/>
    </source>
</evidence>
<evidence type="ECO:0000256" key="1">
    <source>
        <dbReference type="SAM" id="MobiDB-lite"/>
    </source>
</evidence>
<proteinExistence type="predicted"/>